<gene>
    <name evidence="2" type="ORF">PG996_007308</name>
</gene>
<accession>A0ABR1VCY7</accession>
<dbReference type="Proteomes" id="UP001446871">
    <property type="component" value="Unassembled WGS sequence"/>
</dbReference>
<feature type="domain" description="Heterokaryon incompatibility" evidence="1">
    <location>
        <begin position="134"/>
        <end position="289"/>
    </location>
</feature>
<organism evidence="2 3">
    <name type="scientific">Apiospora saccharicola</name>
    <dbReference type="NCBI Taxonomy" id="335842"/>
    <lineage>
        <taxon>Eukaryota</taxon>
        <taxon>Fungi</taxon>
        <taxon>Dikarya</taxon>
        <taxon>Ascomycota</taxon>
        <taxon>Pezizomycotina</taxon>
        <taxon>Sordariomycetes</taxon>
        <taxon>Xylariomycetidae</taxon>
        <taxon>Amphisphaeriales</taxon>
        <taxon>Apiosporaceae</taxon>
        <taxon>Apiospora</taxon>
    </lineage>
</organism>
<dbReference type="InterPro" id="IPR052895">
    <property type="entry name" value="HetReg/Transcr_Mod"/>
</dbReference>
<proteinExistence type="predicted"/>
<protein>
    <recommendedName>
        <fullName evidence="1">Heterokaryon incompatibility domain-containing protein</fullName>
    </recommendedName>
</protein>
<keyword evidence="3" id="KW-1185">Reference proteome</keyword>
<evidence type="ECO:0000313" key="3">
    <source>
        <dbReference type="Proteomes" id="UP001446871"/>
    </source>
</evidence>
<evidence type="ECO:0000259" key="1">
    <source>
        <dbReference type="Pfam" id="PF06985"/>
    </source>
</evidence>
<dbReference type="PANTHER" id="PTHR24148:SF73">
    <property type="entry name" value="HET DOMAIN PROTEIN (AFU_ORTHOLOGUE AFUA_8G01020)"/>
    <property type="match status" value="1"/>
</dbReference>
<sequence>MAESSKGKTTEGAYKAVPEICNDLPSDTSIRLLELSSLERLSSTSQRALNFSIAAFELDDSPDFVALSYTWANPMNDDADPARPTHNGVGSTELARACSSGSNDVLKQHQAQEEQKCLAMFAILQSEADTGGVDLQAAPSCNFKVAKGLKVTESFQAALWSLMAAGYADTWIWVDAVCIDQDNEQEKNVQVARMDAIYPAAREVVVWLGDDTTDLAVFQWLHYEFLDALSNCFREGRFDELKQRHPLDVDFNAELGISVPGGSWYECWRKYNNFYRRRRWFTRAWVVQEVIMAREALVIAGNAKLAWGRLVALPVALEMLGWLLLFGHNLPSGMGELGGTLGNEILRFRHIEAIYKFPERYVPRFNEGQADKPDRACCPTLASVASCMKMSWTKVLQDILRLKFTEVNEGQANDPDGAKDSALVSKFSREKLGWMRLLQEILRLTRSVSATDPRDKIYALFGLLKRNLPAGLSIPFLPNYSPNSTPASLFTSVASVLINEVPRLETLTHVEDHSRTNIQGLPSWVPDYSCNLVSNSLDQLQKNSPIKFECALTRSLELSPFTFNCDPDPVGEDTQICSISGGKLTVTGAKFDTVVDSHLPISDSLSPQILGCLEMCQSISSEYFPIHSDPGEVL</sequence>
<name>A0ABR1VCY7_9PEZI</name>
<reference evidence="2 3" key="1">
    <citation type="submission" date="2023-01" db="EMBL/GenBank/DDBJ databases">
        <title>Analysis of 21 Apiospora genomes using comparative genomics revels a genus with tremendous synthesis potential of carbohydrate active enzymes and secondary metabolites.</title>
        <authorList>
            <person name="Sorensen T."/>
        </authorList>
    </citation>
    <scope>NUCLEOTIDE SEQUENCE [LARGE SCALE GENOMIC DNA]</scope>
    <source>
        <strain evidence="2 3">CBS 83171</strain>
    </source>
</reference>
<comment type="caution">
    <text evidence="2">The sequence shown here is derived from an EMBL/GenBank/DDBJ whole genome shotgun (WGS) entry which is preliminary data.</text>
</comment>
<dbReference type="Pfam" id="PF06985">
    <property type="entry name" value="HET"/>
    <property type="match status" value="1"/>
</dbReference>
<dbReference type="PANTHER" id="PTHR24148">
    <property type="entry name" value="ANKYRIN REPEAT DOMAIN-CONTAINING PROTEIN 39 HOMOLOG-RELATED"/>
    <property type="match status" value="1"/>
</dbReference>
<dbReference type="EMBL" id="JAQQWM010000004">
    <property type="protein sequence ID" value="KAK8068196.1"/>
    <property type="molecule type" value="Genomic_DNA"/>
</dbReference>
<dbReference type="InterPro" id="IPR010730">
    <property type="entry name" value="HET"/>
</dbReference>
<evidence type="ECO:0000313" key="2">
    <source>
        <dbReference type="EMBL" id="KAK8068196.1"/>
    </source>
</evidence>